<keyword evidence="1" id="KW-1133">Transmembrane helix</keyword>
<organism evidence="2 3">
    <name type="scientific">Vibrio paucivorans</name>
    <dbReference type="NCBI Taxonomy" id="2829489"/>
    <lineage>
        <taxon>Bacteria</taxon>
        <taxon>Pseudomonadati</taxon>
        <taxon>Pseudomonadota</taxon>
        <taxon>Gammaproteobacteria</taxon>
        <taxon>Vibrionales</taxon>
        <taxon>Vibrionaceae</taxon>
        <taxon>Vibrio</taxon>
    </lineage>
</organism>
<dbReference type="RefSeq" id="WP_265686375.1">
    <property type="nucleotide sequence ID" value="NZ_JAKRRX010000007.1"/>
</dbReference>
<keyword evidence="3" id="KW-1185">Reference proteome</keyword>
<keyword evidence="1" id="KW-0812">Transmembrane</keyword>
<accession>A0A9X3CBI1</accession>
<gene>
    <name evidence="2" type="ORF">MD483_02130</name>
</gene>
<dbReference type="Proteomes" id="UP001155586">
    <property type="component" value="Unassembled WGS sequence"/>
</dbReference>
<evidence type="ECO:0000256" key="1">
    <source>
        <dbReference type="SAM" id="Phobius"/>
    </source>
</evidence>
<keyword evidence="1" id="KW-0472">Membrane</keyword>
<protein>
    <submittedName>
        <fullName evidence="2">Uncharacterized protein</fullName>
    </submittedName>
</protein>
<feature type="transmembrane region" description="Helical" evidence="1">
    <location>
        <begin position="56"/>
        <end position="72"/>
    </location>
</feature>
<comment type="caution">
    <text evidence="2">The sequence shown here is derived from an EMBL/GenBank/DDBJ whole genome shotgun (WGS) entry which is preliminary data.</text>
</comment>
<reference evidence="2" key="1">
    <citation type="submission" date="2022-02" db="EMBL/GenBank/DDBJ databases">
        <title>Vibrio sp. nov., a new bacterium isolated from Bohai sea, China.</title>
        <authorList>
            <person name="Yuan Y."/>
        </authorList>
    </citation>
    <scope>NUCLEOTIDE SEQUENCE</scope>
    <source>
        <strain evidence="2">DBSS07</strain>
    </source>
</reference>
<sequence>MAAHKQGLKQLEKLATVTSGELVVRSDEESGVGKVTQLTETQMVLSDDDAMPWEDAGYWLIYLLALVQLMWFRKGWVIRWR</sequence>
<name>A0A9X3CBI1_9VIBR</name>
<evidence type="ECO:0000313" key="2">
    <source>
        <dbReference type="EMBL" id="MCW8332626.1"/>
    </source>
</evidence>
<evidence type="ECO:0000313" key="3">
    <source>
        <dbReference type="Proteomes" id="UP001155586"/>
    </source>
</evidence>
<dbReference type="EMBL" id="JAKRRX010000007">
    <property type="protein sequence ID" value="MCW8332626.1"/>
    <property type="molecule type" value="Genomic_DNA"/>
</dbReference>
<proteinExistence type="predicted"/>
<dbReference type="AlphaFoldDB" id="A0A9X3CBI1"/>